<evidence type="ECO:0000313" key="2">
    <source>
        <dbReference type="Proteomes" id="UP001652445"/>
    </source>
</evidence>
<accession>A0ABT2UJ75</accession>
<dbReference type="RefSeq" id="WP_262685796.1">
    <property type="nucleotide sequence ID" value="NZ_JAOQIO010000084.1"/>
</dbReference>
<dbReference type="InterPro" id="IPR029063">
    <property type="entry name" value="SAM-dependent_MTases_sf"/>
</dbReference>
<protein>
    <submittedName>
        <fullName evidence="1">Phospholipid methyltransferase</fullName>
    </submittedName>
</protein>
<comment type="caution">
    <text evidence="1">The sequence shown here is derived from an EMBL/GenBank/DDBJ whole genome shotgun (WGS) entry which is preliminary data.</text>
</comment>
<keyword evidence="2" id="KW-1185">Reference proteome</keyword>
<evidence type="ECO:0000313" key="1">
    <source>
        <dbReference type="EMBL" id="MCU6794690.1"/>
    </source>
</evidence>
<name>A0ABT2UJ75_9BACL</name>
<keyword evidence="1" id="KW-0489">Methyltransferase</keyword>
<reference evidence="1 2" key="1">
    <citation type="submission" date="2022-09" db="EMBL/GenBank/DDBJ databases">
        <authorList>
            <person name="Han X.L."/>
            <person name="Wang Q."/>
            <person name="Lu T."/>
        </authorList>
    </citation>
    <scope>NUCLEOTIDE SEQUENCE [LARGE SCALE GENOMIC DNA]</scope>
    <source>
        <strain evidence="1 2">WQ 127069</strain>
    </source>
</reference>
<sequence>MKQPSIFGQFIRHSGQVGSLVPSSGFLTRKMLPPSLPWHKMAQIAELGPGTGVFTRYIKQHMDPRSRLFLFEQNESFRENLNIQFPGLPILNDALRLGEIVKETGRPFDLIVSGLPFANFSSELKERLFLSIENALASNGTFIAFQYTLLLKKDFQTHFPSIETGHTWMNVPPAWVFKCKKVRGKYDQSDKDPIES</sequence>
<organism evidence="1 2">
    <name type="scientific">Paenibacillus baimaensis</name>
    <dbReference type="NCBI Taxonomy" id="2982185"/>
    <lineage>
        <taxon>Bacteria</taxon>
        <taxon>Bacillati</taxon>
        <taxon>Bacillota</taxon>
        <taxon>Bacilli</taxon>
        <taxon>Bacillales</taxon>
        <taxon>Paenibacillaceae</taxon>
        <taxon>Paenibacillus</taxon>
    </lineage>
</organism>
<dbReference type="Proteomes" id="UP001652445">
    <property type="component" value="Unassembled WGS sequence"/>
</dbReference>
<dbReference type="SUPFAM" id="SSF53335">
    <property type="entry name" value="S-adenosyl-L-methionine-dependent methyltransferases"/>
    <property type="match status" value="1"/>
</dbReference>
<dbReference type="GO" id="GO:0008168">
    <property type="term" value="F:methyltransferase activity"/>
    <property type="evidence" value="ECO:0007669"/>
    <property type="project" value="UniProtKB-KW"/>
</dbReference>
<keyword evidence="1" id="KW-0808">Transferase</keyword>
<dbReference type="EMBL" id="JAOQIO010000084">
    <property type="protein sequence ID" value="MCU6794690.1"/>
    <property type="molecule type" value="Genomic_DNA"/>
</dbReference>
<dbReference type="Gene3D" id="3.40.50.150">
    <property type="entry name" value="Vaccinia Virus protein VP39"/>
    <property type="match status" value="1"/>
</dbReference>
<proteinExistence type="predicted"/>
<dbReference type="CDD" id="cd02440">
    <property type="entry name" value="AdoMet_MTases"/>
    <property type="match status" value="1"/>
</dbReference>
<dbReference type="GO" id="GO:0032259">
    <property type="term" value="P:methylation"/>
    <property type="evidence" value="ECO:0007669"/>
    <property type="project" value="UniProtKB-KW"/>
</dbReference>
<gene>
    <name evidence="1" type="ORF">OB236_21500</name>
</gene>